<dbReference type="CDD" id="cd01908">
    <property type="entry name" value="YafJ"/>
    <property type="match status" value="1"/>
</dbReference>
<accession>B8LCM3</accession>
<dbReference type="RefSeq" id="XP_002296808.1">
    <property type="nucleotide sequence ID" value="XM_002296772.1"/>
</dbReference>
<dbReference type="PANTHER" id="PTHR42824:SF1">
    <property type="entry name" value="GLUTAMINE AMIDOTRANSFERASE YAFJ-RELATED"/>
    <property type="match status" value="1"/>
</dbReference>
<dbReference type="AlphaFoldDB" id="B8LCM3"/>
<dbReference type="Gene3D" id="3.60.20.10">
    <property type="entry name" value="Glutamine Phosphoribosylpyrophosphate, subunit 1, domain 1"/>
    <property type="match status" value="1"/>
</dbReference>
<keyword evidence="4" id="KW-1185">Reference proteome</keyword>
<reference evidence="3 4" key="1">
    <citation type="journal article" date="2004" name="Science">
        <title>The genome of the diatom Thalassiosira pseudonana: ecology, evolution, and metabolism.</title>
        <authorList>
            <person name="Armbrust E.V."/>
            <person name="Berges J.A."/>
            <person name="Bowler C."/>
            <person name="Green B.R."/>
            <person name="Martinez D."/>
            <person name="Putnam N.H."/>
            <person name="Zhou S."/>
            <person name="Allen A.E."/>
            <person name="Apt K.E."/>
            <person name="Bechner M."/>
            <person name="Brzezinski M.A."/>
            <person name="Chaal B.K."/>
            <person name="Chiovitti A."/>
            <person name="Davis A.K."/>
            <person name="Demarest M.S."/>
            <person name="Detter J.C."/>
            <person name="Glavina T."/>
            <person name="Goodstein D."/>
            <person name="Hadi M.Z."/>
            <person name="Hellsten U."/>
            <person name="Hildebrand M."/>
            <person name="Jenkins B.D."/>
            <person name="Jurka J."/>
            <person name="Kapitonov V.V."/>
            <person name="Kroger N."/>
            <person name="Lau W.W."/>
            <person name="Lane T.W."/>
            <person name="Larimer F.W."/>
            <person name="Lippmeier J.C."/>
            <person name="Lucas S."/>
            <person name="Medina M."/>
            <person name="Montsant A."/>
            <person name="Obornik M."/>
            <person name="Parker M.S."/>
            <person name="Palenik B."/>
            <person name="Pazour G.J."/>
            <person name="Richardson P.M."/>
            <person name="Rynearson T.A."/>
            <person name="Saito M.A."/>
            <person name="Schwartz D.C."/>
            <person name="Thamatrakoln K."/>
            <person name="Valentin K."/>
            <person name="Vardi A."/>
            <person name="Wilkerson F.P."/>
            <person name="Rokhsar D.S."/>
        </authorList>
    </citation>
    <scope>NUCLEOTIDE SEQUENCE [LARGE SCALE GENOMIC DNA]</scope>
    <source>
        <strain evidence="3 4">CCMP1335</strain>
    </source>
</reference>
<reference evidence="3 4" key="2">
    <citation type="journal article" date="2008" name="Nature">
        <title>The Phaeodactylum genome reveals the evolutionary history of diatom genomes.</title>
        <authorList>
            <person name="Bowler C."/>
            <person name="Allen A.E."/>
            <person name="Badger J.H."/>
            <person name="Grimwood J."/>
            <person name="Jabbari K."/>
            <person name="Kuo A."/>
            <person name="Maheswari U."/>
            <person name="Martens C."/>
            <person name="Maumus F."/>
            <person name="Otillar R.P."/>
            <person name="Rayko E."/>
            <person name="Salamov A."/>
            <person name="Vandepoele K."/>
            <person name="Beszteri B."/>
            <person name="Gruber A."/>
            <person name="Heijde M."/>
            <person name="Katinka M."/>
            <person name="Mock T."/>
            <person name="Valentin K."/>
            <person name="Verret F."/>
            <person name="Berges J.A."/>
            <person name="Brownlee C."/>
            <person name="Cadoret J.P."/>
            <person name="Chiovitti A."/>
            <person name="Choi C.J."/>
            <person name="Coesel S."/>
            <person name="De Martino A."/>
            <person name="Detter J.C."/>
            <person name="Durkin C."/>
            <person name="Falciatore A."/>
            <person name="Fournet J."/>
            <person name="Haruta M."/>
            <person name="Huysman M.J."/>
            <person name="Jenkins B.D."/>
            <person name="Jiroutova K."/>
            <person name="Jorgensen R.E."/>
            <person name="Joubert Y."/>
            <person name="Kaplan A."/>
            <person name="Kroger N."/>
            <person name="Kroth P.G."/>
            <person name="La Roche J."/>
            <person name="Lindquist E."/>
            <person name="Lommer M."/>
            <person name="Martin-Jezequel V."/>
            <person name="Lopez P.J."/>
            <person name="Lucas S."/>
            <person name="Mangogna M."/>
            <person name="McGinnis K."/>
            <person name="Medlin L.K."/>
            <person name="Montsant A."/>
            <person name="Oudot-Le Secq M.P."/>
            <person name="Napoli C."/>
            <person name="Obornik M."/>
            <person name="Parker M.S."/>
            <person name="Petit J.L."/>
            <person name="Porcel B.M."/>
            <person name="Poulsen N."/>
            <person name="Robison M."/>
            <person name="Rychlewski L."/>
            <person name="Rynearson T.A."/>
            <person name="Schmutz J."/>
            <person name="Shapiro H."/>
            <person name="Siaut M."/>
            <person name="Stanley M."/>
            <person name="Sussman M.R."/>
            <person name="Taylor A.R."/>
            <person name="Vardi A."/>
            <person name="von Dassow P."/>
            <person name="Vyverman W."/>
            <person name="Willis A."/>
            <person name="Wyrwicz L.S."/>
            <person name="Rokhsar D.S."/>
            <person name="Weissenbach J."/>
            <person name="Armbrust E.V."/>
            <person name="Green B.R."/>
            <person name="Van de Peer Y."/>
            <person name="Grigoriev I.V."/>
        </authorList>
    </citation>
    <scope>NUCLEOTIDE SEQUENCE [LARGE SCALE GENOMIC DNA]</scope>
    <source>
        <strain evidence="3 4">CCMP1335</strain>
    </source>
</reference>
<gene>
    <name evidence="3" type="ORF">THAPSDRAFT_37813</name>
</gene>
<dbReference type="EMBL" id="DS999417">
    <property type="protein sequence ID" value="EED87009.1"/>
    <property type="molecule type" value="Genomic_DNA"/>
</dbReference>
<dbReference type="PANTHER" id="PTHR42824">
    <property type="entry name" value="GLUTAMINE AMIDOTRANSFERASE"/>
    <property type="match status" value="1"/>
</dbReference>
<dbReference type="Pfam" id="PF13230">
    <property type="entry name" value="GATase_4"/>
    <property type="match status" value="1"/>
</dbReference>
<keyword evidence="1" id="KW-0315">Glutamine amidotransferase</keyword>
<dbReference type="HOGENOM" id="CLU_059273_3_0_1"/>
<protein>
    <recommendedName>
        <fullName evidence="2">Glutamine amidotransferase type-2 domain-containing protein</fullName>
    </recommendedName>
</protein>
<dbReference type="InterPro" id="IPR026869">
    <property type="entry name" value="EgtC-like"/>
</dbReference>
<feature type="non-terminal residue" evidence="3">
    <location>
        <position position="1"/>
    </location>
</feature>
<evidence type="ECO:0000256" key="1">
    <source>
        <dbReference type="ARBA" id="ARBA00022962"/>
    </source>
</evidence>
<dbReference type="eggNOG" id="ENOG502RXQT">
    <property type="taxonomic scope" value="Eukaryota"/>
</dbReference>
<proteinExistence type="predicted"/>
<dbReference type="InterPro" id="IPR029055">
    <property type="entry name" value="Ntn_hydrolases_N"/>
</dbReference>
<dbReference type="SUPFAM" id="SSF56235">
    <property type="entry name" value="N-terminal nucleophile aminohydrolases (Ntn hydrolases)"/>
    <property type="match status" value="1"/>
</dbReference>
<dbReference type="Proteomes" id="UP000001449">
    <property type="component" value="Chromosome 16"/>
</dbReference>
<evidence type="ECO:0000313" key="3">
    <source>
        <dbReference type="EMBL" id="EED87009.1"/>
    </source>
</evidence>
<dbReference type="GeneID" id="7442531"/>
<name>B8LCM3_THAPS</name>
<dbReference type="PaxDb" id="35128-Thaps37813"/>
<dbReference type="InParanoid" id="B8LCM3"/>
<feature type="domain" description="Glutamine amidotransferase type-2" evidence="2">
    <location>
        <begin position="2"/>
        <end position="172"/>
    </location>
</feature>
<feature type="non-terminal residue" evidence="3">
    <location>
        <position position="172"/>
    </location>
</feature>
<dbReference type="KEGG" id="tps:THAPSDRAFT_37813"/>
<evidence type="ECO:0000313" key="4">
    <source>
        <dbReference type="Proteomes" id="UP000001449"/>
    </source>
</evidence>
<dbReference type="PROSITE" id="PS51278">
    <property type="entry name" value="GATASE_TYPE_2"/>
    <property type="match status" value="1"/>
</dbReference>
<organism evidence="3 4">
    <name type="scientific">Thalassiosira pseudonana</name>
    <name type="common">Marine diatom</name>
    <name type="synonym">Cyclotella nana</name>
    <dbReference type="NCBI Taxonomy" id="35128"/>
    <lineage>
        <taxon>Eukaryota</taxon>
        <taxon>Sar</taxon>
        <taxon>Stramenopiles</taxon>
        <taxon>Ochrophyta</taxon>
        <taxon>Bacillariophyta</taxon>
        <taxon>Coscinodiscophyceae</taxon>
        <taxon>Thalassiosirophycidae</taxon>
        <taxon>Thalassiosirales</taxon>
        <taxon>Thalassiosiraceae</taxon>
        <taxon>Thalassiosira</taxon>
    </lineage>
</organism>
<sequence length="172" mass="19062">MCQLLGINTSTPTDIRSPFQVFSRRGGDTDCHAHGWGICMYDGLNNTPQSYHDSDPAAESALVKSLLRSDVPVETMNMVSHIRYATRGEVKLENVHPFQRELWGVQWCFAHNGDVSCFDKAHFSPDRLYNPMGATDSEAIFCAILNALGARFDTLPSKSVLHDAIASLCDEI</sequence>
<evidence type="ECO:0000259" key="2">
    <source>
        <dbReference type="PROSITE" id="PS51278"/>
    </source>
</evidence>
<dbReference type="InterPro" id="IPR017932">
    <property type="entry name" value="GATase_2_dom"/>
</dbReference>